<keyword evidence="1" id="KW-0812">Transmembrane</keyword>
<dbReference type="InterPro" id="IPR012171">
    <property type="entry name" value="Fatty_acid_desaturase"/>
</dbReference>
<sequence>MTVIHDQNVSADLGEKLGENIWWRPKIDRKVLKELCVKRSWPGIYYTGMYWIVLVLFGYMTYITWGTWWGIFWIWLYGTVYAFSGAYDHESRHRTLFKQRWLNDFFQYIFSFMTDFEPVRWRWSHTLHHSYTLHTNEPQDFEIQVDRPSILFKYYMFFVPFGPLLWIHQSYLLDTFKCALGIKIPAIEKCVPKEHHWKVFLSSRIHMLIWLVAIFWSILYQTWLPFLMICAPMFYGQTFFYLCGLTQHAGLKFNVKDHRENSRTVILNPILSWLYVKLEYHIEHHIFPMVPWYNLPKLHEIIKDQLPKPNKGLIGAYRDIIPSIHKQAYDPDYTPDRKIPI</sequence>
<dbReference type="InterPro" id="IPR005804">
    <property type="entry name" value="FA_desaturase_dom"/>
</dbReference>
<protein>
    <recommendedName>
        <fullName evidence="2">Fatty acid desaturase domain-containing protein</fullName>
    </recommendedName>
</protein>
<dbReference type="EMBL" id="UINC01038893">
    <property type="protein sequence ID" value="SVB36569.1"/>
    <property type="molecule type" value="Genomic_DNA"/>
</dbReference>
<dbReference type="PANTHER" id="PTHR19353:SF19">
    <property type="entry name" value="DELTA(5) FATTY ACID DESATURASE C-RELATED"/>
    <property type="match status" value="1"/>
</dbReference>
<dbReference type="AlphaFoldDB" id="A0A382DEJ4"/>
<gene>
    <name evidence="3" type="ORF">METZ01_LOCUS189423</name>
</gene>
<feature type="transmembrane region" description="Helical" evidence="1">
    <location>
        <begin position="68"/>
        <end position="87"/>
    </location>
</feature>
<dbReference type="GO" id="GO:0016020">
    <property type="term" value="C:membrane"/>
    <property type="evidence" value="ECO:0007669"/>
    <property type="project" value="TreeGrafter"/>
</dbReference>
<proteinExistence type="predicted"/>
<evidence type="ECO:0000259" key="2">
    <source>
        <dbReference type="Pfam" id="PF00487"/>
    </source>
</evidence>
<keyword evidence="1" id="KW-0472">Membrane</keyword>
<accession>A0A382DEJ4</accession>
<dbReference type="GO" id="GO:0008610">
    <property type="term" value="P:lipid biosynthetic process"/>
    <property type="evidence" value="ECO:0007669"/>
    <property type="project" value="UniProtKB-ARBA"/>
</dbReference>
<dbReference type="Pfam" id="PF00487">
    <property type="entry name" value="FA_desaturase"/>
    <property type="match status" value="1"/>
</dbReference>
<dbReference type="PANTHER" id="PTHR19353">
    <property type="entry name" value="FATTY ACID DESATURASE 2"/>
    <property type="match status" value="1"/>
</dbReference>
<evidence type="ECO:0000313" key="3">
    <source>
        <dbReference type="EMBL" id="SVB36569.1"/>
    </source>
</evidence>
<name>A0A382DEJ4_9ZZZZ</name>
<feature type="domain" description="Fatty acid desaturase" evidence="2">
    <location>
        <begin position="67"/>
        <end position="309"/>
    </location>
</feature>
<feature type="transmembrane region" description="Helical" evidence="1">
    <location>
        <begin position="43"/>
        <end position="62"/>
    </location>
</feature>
<organism evidence="3">
    <name type="scientific">marine metagenome</name>
    <dbReference type="NCBI Taxonomy" id="408172"/>
    <lineage>
        <taxon>unclassified sequences</taxon>
        <taxon>metagenomes</taxon>
        <taxon>ecological metagenomes</taxon>
    </lineage>
</organism>
<feature type="transmembrane region" description="Helical" evidence="1">
    <location>
        <begin position="208"/>
        <end position="235"/>
    </location>
</feature>
<dbReference type="GO" id="GO:0016717">
    <property type="term" value="F:oxidoreductase activity, acting on paired donors, with oxidation of a pair of donors resulting in the reduction of molecular oxygen to two molecules of water"/>
    <property type="evidence" value="ECO:0007669"/>
    <property type="project" value="TreeGrafter"/>
</dbReference>
<evidence type="ECO:0000256" key="1">
    <source>
        <dbReference type="SAM" id="Phobius"/>
    </source>
</evidence>
<reference evidence="3" key="1">
    <citation type="submission" date="2018-05" db="EMBL/GenBank/DDBJ databases">
        <authorList>
            <person name="Lanie J.A."/>
            <person name="Ng W.-L."/>
            <person name="Kazmierczak K.M."/>
            <person name="Andrzejewski T.M."/>
            <person name="Davidsen T.M."/>
            <person name="Wayne K.J."/>
            <person name="Tettelin H."/>
            <person name="Glass J.I."/>
            <person name="Rusch D."/>
            <person name="Podicherti R."/>
            <person name="Tsui H.-C.T."/>
            <person name="Winkler M.E."/>
        </authorList>
    </citation>
    <scope>NUCLEOTIDE SEQUENCE</scope>
</reference>
<keyword evidence="1" id="KW-1133">Transmembrane helix</keyword>